<dbReference type="STRING" id="1703779.AMJ83_00045"/>
<comment type="caution">
    <text evidence="2">The sequence shown here is derived from an EMBL/GenBank/DDBJ whole genome shotgun (WGS) entry which is preliminary data.</text>
</comment>
<protein>
    <recommendedName>
        <fullName evidence="1">Secretion system C-terminal sorting domain-containing protein</fullName>
    </recommendedName>
</protein>
<dbReference type="PATRIC" id="fig|1703779.3.peg.83"/>
<dbReference type="AlphaFoldDB" id="A0A0S8FZ00"/>
<evidence type="ECO:0000313" key="2">
    <source>
        <dbReference type="EMBL" id="KPK64877.1"/>
    </source>
</evidence>
<dbReference type="PANTHER" id="PTHR42754">
    <property type="entry name" value="ENDOGLUCANASE"/>
    <property type="match status" value="1"/>
</dbReference>
<dbReference type="EMBL" id="LJUJ01000001">
    <property type="protein sequence ID" value="KPK64877.1"/>
    <property type="molecule type" value="Genomic_DNA"/>
</dbReference>
<gene>
    <name evidence="2" type="ORF">AMJ83_00045</name>
</gene>
<evidence type="ECO:0000313" key="3">
    <source>
        <dbReference type="Proteomes" id="UP000051373"/>
    </source>
</evidence>
<sequence length="467" mass="51322">MSIFCVSLIFAQVPDTLWTKIYGGTSGDYSYSVQQTTDGGYIIFGDTKSFGAGAEDVWLIKTNADGDTIWTRIYGGDSTDVSRSGQQTYDGGYIAAGWTKSFGPVTGVVHIYLLKTDSLGDTLWTKTYDAHSTCYSVQQTADSGYILAGSILIGFYRDIYLIKTDSLGDTLWTRTYGGAMGENTWSVQQNPDGGYIIAGSTESFGAGNFDIWLLKTDANGDTLWTKTYGGASWDYSFLVQQTPDSGYIIVGTTSSFAVGYCDVWLLKTDAYGDTIWTKTYGGAQGDWARSVDQTSDGGYIITGNTNSFGAGYYDIYIIKTDTYGETIWTRTYGGPDYEGSMFVKQTPDHGYIIAGSTSSFGAGNSDIWLLKVEPDTSGIVERRTVELYHSLPVVSPNPAKTYFTIQSSRPAQRIEIYNTLGQLIREETLKEGNETQKISLNDIVTGVYFLKIQNETKIIIKKFTVIK</sequence>
<organism evidence="2 3">
    <name type="scientific">candidate division WOR_3 bacterium SM23_42</name>
    <dbReference type="NCBI Taxonomy" id="1703779"/>
    <lineage>
        <taxon>Bacteria</taxon>
        <taxon>Bacteria division WOR-3</taxon>
    </lineage>
</organism>
<proteinExistence type="predicted"/>
<dbReference type="Pfam" id="PF18962">
    <property type="entry name" value="Por_Secre_tail"/>
    <property type="match status" value="1"/>
</dbReference>
<dbReference type="SUPFAM" id="SSF50998">
    <property type="entry name" value="Quinoprotein alcohol dehydrogenase-like"/>
    <property type="match status" value="1"/>
</dbReference>
<accession>A0A0S8FZ00</accession>
<dbReference type="Proteomes" id="UP000051373">
    <property type="component" value="Unassembled WGS sequence"/>
</dbReference>
<dbReference type="PANTHER" id="PTHR42754:SF1">
    <property type="entry name" value="LIPOPROTEIN"/>
    <property type="match status" value="1"/>
</dbReference>
<evidence type="ECO:0000259" key="1">
    <source>
        <dbReference type="Pfam" id="PF18962"/>
    </source>
</evidence>
<feature type="domain" description="Secretion system C-terminal sorting" evidence="1">
    <location>
        <begin position="395"/>
        <end position="465"/>
    </location>
</feature>
<name>A0A0S8FZ00_UNCW3</name>
<dbReference type="InterPro" id="IPR026444">
    <property type="entry name" value="Secre_tail"/>
</dbReference>
<dbReference type="NCBIfam" id="TIGR04183">
    <property type="entry name" value="Por_Secre_tail"/>
    <property type="match status" value="1"/>
</dbReference>
<reference evidence="2 3" key="1">
    <citation type="journal article" date="2015" name="Microbiome">
        <title>Genomic resolution of linkages in carbon, nitrogen, and sulfur cycling among widespread estuary sediment bacteria.</title>
        <authorList>
            <person name="Baker B.J."/>
            <person name="Lazar C.S."/>
            <person name="Teske A.P."/>
            <person name="Dick G.J."/>
        </authorList>
    </citation>
    <scope>NUCLEOTIDE SEQUENCE [LARGE SCALE GENOMIC DNA]</scope>
    <source>
        <strain evidence="2">SM23_42</strain>
    </source>
</reference>
<dbReference type="InterPro" id="IPR011047">
    <property type="entry name" value="Quinoprotein_ADH-like_sf"/>
</dbReference>